<evidence type="ECO:0000313" key="6">
    <source>
        <dbReference type="EMBL" id="KAK2644505.1"/>
    </source>
</evidence>
<protein>
    <recommendedName>
        <fullName evidence="5">Pectinesterase inhibitor domain-containing protein</fullName>
    </recommendedName>
</protein>
<feature type="compositionally biased region" description="Polar residues" evidence="3">
    <location>
        <begin position="121"/>
        <end position="170"/>
    </location>
</feature>
<proteinExistence type="inferred from homology"/>
<evidence type="ECO:0000256" key="2">
    <source>
        <dbReference type="ARBA" id="ARBA00038471"/>
    </source>
</evidence>
<dbReference type="NCBIfam" id="TIGR01614">
    <property type="entry name" value="PME_inhib"/>
    <property type="match status" value="1"/>
</dbReference>
<dbReference type="SUPFAM" id="SSF101148">
    <property type="entry name" value="Plant invertase/pectin methylesterase inhibitor"/>
    <property type="match status" value="1"/>
</dbReference>
<gene>
    <name evidence="6" type="ORF">Ddye_019700</name>
</gene>
<organism evidence="6 7">
    <name type="scientific">Dipteronia dyeriana</name>
    <dbReference type="NCBI Taxonomy" id="168575"/>
    <lineage>
        <taxon>Eukaryota</taxon>
        <taxon>Viridiplantae</taxon>
        <taxon>Streptophyta</taxon>
        <taxon>Embryophyta</taxon>
        <taxon>Tracheophyta</taxon>
        <taxon>Spermatophyta</taxon>
        <taxon>Magnoliopsida</taxon>
        <taxon>eudicotyledons</taxon>
        <taxon>Gunneridae</taxon>
        <taxon>Pentapetalae</taxon>
        <taxon>rosids</taxon>
        <taxon>malvids</taxon>
        <taxon>Sapindales</taxon>
        <taxon>Sapindaceae</taxon>
        <taxon>Hippocastanoideae</taxon>
        <taxon>Acereae</taxon>
        <taxon>Dipteronia</taxon>
    </lineage>
</organism>
<accession>A0AAD9WWC3</accession>
<dbReference type="InterPro" id="IPR035513">
    <property type="entry name" value="Invertase/methylesterase_inhib"/>
</dbReference>
<reference evidence="6" key="1">
    <citation type="journal article" date="2023" name="Plant J.">
        <title>Genome sequences and population genomics provide insights into the demographic history, inbreeding, and mutation load of two 'living fossil' tree species of Dipteronia.</title>
        <authorList>
            <person name="Feng Y."/>
            <person name="Comes H.P."/>
            <person name="Chen J."/>
            <person name="Zhu S."/>
            <person name="Lu R."/>
            <person name="Zhang X."/>
            <person name="Li P."/>
            <person name="Qiu J."/>
            <person name="Olsen K.M."/>
            <person name="Qiu Y."/>
        </authorList>
    </citation>
    <scope>NUCLEOTIDE SEQUENCE</scope>
    <source>
        <strain evidence="6">KIB01</strain>
    </source>
</reference>
<feature type="compositionally biased region" description="Low complexity" evidence="3">
    <location>
        <begin position="74"/>
        <end position="85"/>
    </location>
</feature>
<dbReference type="Proteomes" id="UP001280121">
    <property type="component" value="Unassembled WGS sequence"/>
</dbReference>
<feature type="chain" id="PRO_5042268759" description="Pectinesterase inhibitor domain-containing protein" evidence="4">
    <location>
        <begin position="28"/>
        <end position="331"/>
    </location>
</feature>
<dbReference type="FunFam" id="1.20.140.40:FF:000003">
    <property type="entry name" value="Invertase/pectin methylesterase inhibitor family protein"/>
    <property type="match status" value="1"/>
</dbReference>
<feature type="compositionally biased region" description="Polar residues" evidence="3">
    <location>
        <begin position="51"/>
        <end position="73"/>
    </location>
</feature>
<dbReference type="InterPro" id="IPR051955">
    <property type="entry name" value="PME_Inhibitor"/>
</dbReference>
<dbReference type="GO" id="GO:0004857">
    <property type="term" value="F:enzyme inhibitor activity"/>
    <property type="evidence" value="ECO:0007669"/>
    <property type="project" value="InterPro"/>
</dbReference>
<evidence type="ECO:0000259" key="5">
    <source>
        <dbReference type="SMART" id="SM00856"/>
    </source>
</evidence>
<evidence type="ECO:0000256" key="4">
    <source>
        <dbReference type="SAM" id="SignalP"/>
    </source>
</evidence>
<evidence type="ECO:0000313" key="7">
    <source>
        <dbReference type="Proteomes" id="UP001280121"/>
    </source>
</evidence>
<name>A0AAD9WWC3_9ROSI</name>
<dbReference type="AlphaFoldDB" id="A0AAD9WWC3"/>
<keyword evidence="7" id="KW-1185">Reference proteome</keyword>
<dbReference type="CDD" id="cd15800">
    <property type="entry name" value="PMEI-like_2"/>
    <property type="match status" value="1"/>
</dbReference>
<dbReference type="EMBL" id="JANJYI010000006">
    <property type="protein sequence ID" value="KAK2644505.1"/>
    <property type="molecule type" value="Genomic_DNA"/>
</dbReference>
<dbReference type="PANTHER" id="PTHR31080">
    <property type="entry name" value="PECTINESTERASE INHIBITOR-LIKE"/>
    <property type="match status" value="1"/>
</dbReference>
<dbReference type="InterPro" id="IPR006501">
    <property type="entry name" value="Pectinesterase_inhib_dom"/>
</dbReference>
<comment type="caution">
    <text evidence="6">The sequence shown here is derived from an EMBL/GenBank/DDBJ whole genome shotgun (WGS) entry which is preliminary data.</text>
</comment>
<evidence type="ECO:0000256" key="3">
    <source>
        <dbReference type="SAM" id="MobiDB-lite"/>
    </source>
</evidence>
<sequence length="331" mass="35345">MEPKYNNQILIIFLFSSLTLFNHVTQAIFVASNSIHTTTSLSTASSLQQQPVPQAQTDISSLTPATNQPETDISTPTPTENPSETDILAPSPAANPPKLVISTPTPTTNPSATDILAPTPAANSLETDISSPTRSTNPPNTDISSPTPAVNQPETDISSPNQSPDQSQGAANIFHPRDPLPPNSKIKHICELTDYPSLCWPYISTFYSGKSDATTVLEMAINATALQIKMAQSALANLAKDPKFLSDKKISNLLDDCKELYDDALDNLKSAMDAIPKRDTITVNIMLSAALTDFSTCADGFTGKNSPVGGIDNKLKKLVSNCLAISSFVKK</sequence>
<evidence type="ECO:0000256" key="1">
    <source>
        <dbReference type="ARBA" id="ARBA00022729"/>
    </source>
</evidence>
<dbReference type="SMART" id="SM00856">
    <property type="entry name" value="PMEI"/>
    <property type="match status" value="1"/>
</dbReference>
<dbReference type="Pfam" id="PF04043">
    <property type="entry name" value="PMEI"/>
    <property type="match status" value="1"/>
</dbReference>
<feature type="domain" description="Pectinesterase inhibitor" evidence="5">
    <location>
        <begin position="181"/>
        <end position="325"/>
    </location>
</feature>
<dbReference type="Gene3D" id="1.20.140.40">
    <property type="entry name" value="Invertase/pectin methylesterase inhibitor family protein"/>
    <property type="match status" value="1"/>
</dbReference>
<feature type="region of interest" description="Disordered" evidence="3">
    <location>
        <begin position="46"/>
        <end position="180"/>
    </location>
</feature>
<comment type="similarity">
    <text evidence="2">Belongs to the PMEI family.</text>
</comment>
<feature type="signal peptide" evidence="4">
    <location>
        <begin position="1"/>
        <end position="27"/>
    </location>
</feature>
<dbReference type="PANTHER" id="PTHR31080:SF68">
    <property type="entry name" value="PLANT INVERTASE_PECTIN METHYLESTERASE INHIBITOR SUPERFAMILY PROTEIN"/>
    <property type="match status" value="1"/>
</dbReference>
<keyword evidence="1 4" id="KW-0732">Signal</keyword>